<feature type="region of interest" description="Disordered" evidence="1">
    <location>
        <begin position="51"/>
        <end position="107"/>
    </location>
</feature>
<dbReference type="RefSeq" id="WP_184792831.1">
    <property type="nucleotide sequence ID" value="NZ_BONT01000101.1"/>
</dbReference>
<dbReference type="PANTHER" id="PTHR34404">
    <property type="entry name" value="REGULATORY PROTEIN, FMDB FAMILY"/>
    <property type="match status" value="1"/>
</dbReference>
<dbReference type="SMART" id="SM00834">
    <property type="entry name" value="CxxC_CXXC_SSSS"/>
    <property type="match status" value="1"/>
</dbReference>
<dbReference type="Pfam" id="PF09723">
    <property type="entry name" value="Zn_ribbon_8"/>
    <property type="match status" value="1"/>
</dbReference>
<feature type="domain" description="Putative regulatory protein FmdB zinc ribbon" evidence="2">
    <location>
        <begin position="1"/>
        <end position="41"/>
    </location>
</feature>
<keyword evidence="4" id="KW-1185">Reference proteome</keyword>
<feature type="compositionally biased region" description="Basic and acidic residues" evidence="1">
    <location>
        <begin position="90"/>
        <end position="107"/>
    </location>
</feature>
<gene>
    <name evidence="3" type="ORF">HNR73_007645</name>
</gene>
<reference evidence="3 4" key="1">
    <citation type="submission" date="2020-08" db="EMBL/GenBank/DDBJ databases">
        <title>Genomic Encyclopedia of Type Strains, Phase IV (KMG-IV): sequencing the most valuable type-strain genomes for metagenomic binning, comparative biology and taxonomic classification.</title>
        <authorList>
            <person name="Goeker M."/>
        </authorList>
    </citation>
    <scope>NUCLEOTIDE SEQUENCE [LARGE SCALE GENOMIC DNA]</scope>
    <source>
        <strain evidence="3 4">YIM 65646</strain>
    </source>
</reference>
<proteinExistence type="predicted"/>
<organism evidence="3 4">
    <name type="scientific">Phytomonospora endophytica</name>
    <dbReference type="NCBI Taxonomy" id="714109"/>
    <lineage>
        <taxon>Bacteria</taxon>
        <taxon>Bacillati</taxon>
        <taxon>Actinomycetota</taxon>
        <taxon>Actinomycetes</taxon>
        <taxon>Micromonosporales</taxon>
        <taxon>Micromonosporaceae</taxon>
        <taxon>Phytomonospora</taxon>
    </lineage>
</organism>
<evidence type="ECO:0000313" key="4">
    <source>
        <dbReference type="Proteomes" id="UP000548476"/>
    </source>
</evidence>
<comment type="caution">
    <text evidence="3">The sequence shown here is derived from an EMBL/GenBank/DDBJ whole genome shotgun (WGS) entry which is preliminary data.</text>
</comment>
<dbReference type="InterPro" id="IPR013429">
    <property type="entry name" value="Regulatory_FmdB_Zinc_ribbon"/>
</dbReference>
<evidence type="ECO:0000256" key="1">
    <source>
        <dbReference type="SAM" id="MobiDB-lite"/>
    </source>
</evidence>
<dbReference type="PANTHER" id="PTHR34404:SF2">
    <property type="entry name" value="CONSERVED SERINE RICH PROTEIN"/>
    <property type="match status" value="1"/>
</dbReference>
<feature type="compositionally biased region" description="Low complexity" evidence="1">
    <location>
        <begin position="67"/>
        <end position="89"/>
    </location>
</feature>
<dbReference type="Proteomes" id="UP000548476">
    <property type="component" value="Unassembled WGS sequence"/>
</dbReference>
<evidence type="ECO:0000313" key="3">
    <source>
        <dbReference type="EMBL" id="MBB6039747.1"/>
    </source>
</evidence>
<evidence type="ECO:0000259" key="2">
    <source>
        <dbReference type="SMART" id="SM00834"/>
    </source>
</evidence>
<protein>
    <submittedName>
        <fullName evidence="3">Putative FmdB family regulatory protein</fullName>
    </submittedName>
</protein>
<dbReference type="EMBL" id="JACHGT010000025">
    <property type="protein sequence ID" value="MBB6039747.1"/>
    <property type="molecule type" value="Genomic_DNA"/>
</dbReference>
<dbReference type="NCBIfam" id="TIGR02605">
    <property type="entry name" value="CxxC_CxxC_SSSS"/>
    <property type="match status" value="1"/>
</dbReference>
<sequence length="107" mass="11204">MPTYQYACTKCGNELEAAQKFTDEPLKECPSCSGDLRKVFSAVGVVFKGSGFYRTDNRTGSSKESSKSTSATETKSSSDAGSATGSSPKSESKPAESKPKAKADSKA</sequence>
<dbReference type="AlphaFoldDB" id="A0A841G274"/>
<name>A0A841G274_9ACTN</name>
<accession>A0A841G274</accession>